<sequence>MTGGAAAMGTSAAALHADLIELVARLRRRHPVAAQLARYAMVGGLGTGVTALMFLVFRNWFDAVPANVLALMVSTAVSTEANRRFTFSGVAAHRWRSYVQDFGTVLFYACYSSLVLIVLDYLAPTANEVQEALVVAAASVLGGLMRFLVLRHWVFQTRPAGAGQ</sequence>
<dbReference type="InterPro" id="IPR007267">
    <property type="entry name" value="GtrA_DPMS_TM"/>
</dbReference>
<proteinExistence type="inferred from homology"/>
<dbReference type="GO" id="GO:0000271">
    <property type="term" value="P:polysaccharide biosynthetic process"/>
    <property type="evidence" value="ECO:0007669"/>
    <property type="project" value="InterPro"/>
</dbReference>
<dbReference type="RefSeq" id="WP_169414155.1">
    <property type="nucleotide sequence ID" value="NZ_JAAXKZ010000069.1"/>
</dbReference>
<reference evidence="8 9" key="1">
    <citation type="submission" date="2020-04" db="EMBL/GenBank/DDBJ databases">
        <authorList>
            <person name="Klaysubun C."/>
            <person name="Duangmal K."/>
            <person name="Lipun K."/>
        </authorList>
    </citation>
    <scope>NUCLEOTIDE SEQUENCE [LARGE SCALE GENOMIC DNA]</scope>
    <source>
        <strain evidence="8 9">DSM 45300</strain>
    </source>
</reference>
<dbReference type="PANTHER" id="PTHR38459">
    <property type="entry name" value="PROPHAGE BACTOPRENOL-LINKED GLUCOSE TRANSLOCASE HOMOLOG"/>
    <property type="match status" value="1"/>
</dbReference>
<dbReference type="InterPro" id="IPR051401">
    <property type="entry name" value="GtrA_CellWall_Glycosyl"/>
</dbReference>
<evidence type="ECO:0000256" key="1">
    <source>
        <dbReference type="ARBA" id="ARBA00004141"/>
    </source>
</evidence>
<organism evidence="8 9">
    <name type="scientific">Pseudonocardia bannensis</name>
    <dbReference type="NCBI Taxonomy" id="630973"/>
    <lineage>
        <taxon>Bacteria</taxon>
        <taxon>Bacillati</taxon>
        <taxon>Actinomycetota</taxon>
        <taxon>Actinomycetes</taxon>
        <taxon>Pseudonocardiales</taxon>
        <taxon>Pseudonocardiaceae</taxon>
        <taxon>Pseudonocardia</taxon>
    </lineage>
</organism>
<evidence type="ECO:0000313" key="9">
    <source>
        <dbReference type="Proteomes" id="UP000586918"/>
    </source>
</evidence>
<feature type="domain" description="GtrA/DPMS transmembrane" evidence="7">
    <location>
        <begin position="38"/>
        <end position="155"/>
    </location>
</feature>
<dbReference type="AlphaFoldDB" id="A0A848DLM4"/>
<evidence type="ECO:0000313" key="8">
    <source>
        <dbReference type="EMBL" id="NMH93455.1"/>
    </source>
</evidence>
<dbReference type="PANTHER" id="PTHR38459:SF1">
    <property type="entry name" value="PROPHAGE BACTOPRENOL-LINKED GLUCOSE TRANSLOCASE HOMOLOG"/>
    <property type="match status" value="1"/>
</dbReference>
<keyword evidence="4 6" id="KW-1133">Transmembrane helix</keyword>
<feature type="transmembrane region" description="Helical" evidence="6">
    <location>
        <begin position="102"/>
        <end position="123"/>
    </location>
</feature>
<comment type="subcellular location">
    <subcellularLocation>
        <location evidence="1">Membrane</location>
        <topology evidence="1">Multi-pass membrane protein</topology>
    </subcellularLocation>
</comment>
<gene>
    <name evidence="8" type="ORF">HF519_18120</name>
</gene>
<protein>
    <submittedName>
        <fullName evidence="8">GtrA family protein</fullName>
    </submittedName>
</protein>
<dbReference type="GO" id="GO:0005886">
    <property type="term" value="C:plasma membrane"/>
    <property type="evidence" value="ECO:0007669"/>
    <property type="project" value="TreeGrafter"/>
</dbReference>
<evidence type="ECO:0000259" key="7">
    <source>
        <dbReference type="Pfam" id="PF04138"/>
    </source>
</evidence>
<accession>A0A848DLM4</accession>
<name>A0A848DLM4_9PSEU</name>
<keyword evidence="3 6" id="KW-0812">Transmembrane</keyword>
<feature type="transmembrane region" description="Helical" evidence="6">
    <location>
        <begin position="36"/>
        <end position="57"/>
    </location>
</feature>
<comment type="caution">
    <text evidence="8">The sequence shown here is derived from an EMBL/GenBank/DDBJ whole genome shotgun (WGS) entry which is preliminary data.</text>
</comment>
<dbReference type="EMBL" id="JAAXKZ010000069">
    <property type="protein sequence ID" value="NMH93455.1"/>
    <property type="molecule type" value="Genomic_DNA"/>
</dbReference>
<evidence type="ECO:0000256" key="2">
    <source>
        <dbReference type="ARBA" id="ARBA00009399"/>
    </source>
</evidence>
<evidence type="ECO:0000256" key="6">
    <source>
        <dbReference type="SAM" id="Phobius"/>
    </source>
</evidence>
<dbReference type="Proteomes" id="UP000586918">
    <property type="component" value="Unassembled WGS sequence"/>
</dbReference>
<evidence type="ECO:0000256" key="3">
    <source>
        <dbReference type="ARBA" id="ARBA00022692"/>
    </source>
</evidence>
<evidence type="ECO:0000256" key="4">
    <source>
        <dbReference type="ARBA" id="ARBA00022989"/>
    </source>
</evidence>
<keyword evidence="5 6" id="KW-0472">Membrane</keyword>
<comment type="similarity">
    <text evidence="2">Belongs to the GtrA family.</text>
</comment>
<evidence type="ECO:0000256" key="5">
    <source>
        <dbReference type="ARBA" id="ARBA00023136"/>
    </source>
</evidence>
<dbReference type="Pfam" id="PF04138">
    <property type="entry name" value="GtrA_DPMS_TM"/>
    <property type="match status" value="1"/>
</dbReference>
<keyword evidence="9" id="KW-1185">Reference proteome</keyword>
<feature type="transmembrane region" description="Helical" evidence="6">
    <location>
        <begin position="129"/>
        <end position="149"/>
    </location>
</feature>